<evidence type="ECO:0000313" key="1">
    <source>
        <dbReference type="EMBL" id="JAH61655.1"/>
    </source>
</evidence>
<reference evidence="1" key="2">
    <citation type="journal article" date="2015" name="Fish Shellfish Immunol.">
        <title>Early steps in the European eel (Anguilla anguilla)-Vibrio vulnificus interaction in the gills: Role of the RtxA13 toxin.</title>
        <authorList>
            <person name="Callol A."/>
            <person name="Pajuelo D."/>
            <person name="Ebbesson L."/>
            <person name="Teles M."/>
            <person name="MacKenzie S."/>
            <person name="Amaro C."/>
        </authorList>
    </citation>
    <scope>NUCLEOTIDE SEQUENCE</scope>
</reference>
<proteinExistence type="predicted"/>
<protein>
    <submittedName>
        <fullName evidence="1">Uncharacterized protein</fullName>
    </submittedName>
</protein>
<organism evidence="1">
    <name type="scientific">Anguilla anguilla</name>
    <name type="common">European freshwater eel</name>
    <name type="synonym">Muraena anguilla</name>
    <dbReference type="NCBI Taxonomy" id="7936"/>
    <lineage>
        <taxon>Eukaryota</taxon>
        <taxon>Metazoa</taxon>
        <taxon>Chordata</taxon>
        <taxon>Craniata</taxon>
        <taxon>Vertebrata</taxon>
        <taxon>Euteleostomi</taxon>
        <taxon>Actinopterygii</taxon>
        <taxon>Neopterygii</taxon>
        <taxon>Teleostei</taxon>
        <taxon>Anguilliformes</taxon>
        <taxon>Anguillidae</taxon>
        <taxon>Anguilla</taxon>
    </lineage>
</organism>
<dbReference type="EMBL" id="GBXM01046922">
    <property type="protein sequence ID" value="JAH61655.1"/>
    <property type="molecule type" value="Transcribed_RNA"/>
</dbReference>
<sequence>MTQFVENKGLV</sequence>
<name>A0A0E9U8Z4_ANGAN</name>
<reference evidence="1" key="1">
    <citation type="submission" date="2014-11" db="EMBL/GenBank/DDBJ databases">
        <authorList>
            <person name="Amaro Gonzalez C."/>
        </authorList>
    </citation>
    <scope>NUCLEOTIDE SEQUENCE</scope>
</reference>
<accession>A0A0E9U8Z4</accession>